<dbReference type="PANTHER" id="PTHR10362">
    <property type="entry name" value="HISTIDINE AMMONIA-LYASE"/>
    <property type="match status" value="1"/>
</dbReference>
<comment type="caution">
    <text evidence="10">The sequence shown here is derived from an EMBL/GenBank/DDBJ whole genome shotgun (WGS) entry which is preliminary data.</text>
</comment>
<dbReference type="InterPro" id="IPR001106">
    <property type="entry name" value="Aromatic_Lyase"/>
</dbReference>
<dbReference type="CDD" id="cd00332">
    <property type="entry name" value="PAL-HAL"/>
    <property type="match status" value="1"/>
</dbReference>
<feature type="cross-link" description="5-imidazolinone (Ala-Gly)" evidence="6">
    <location>
        <begin position="143"/>
        <end position="145"/>
    </location>
</feature>
<proteinExistence type="inferred from homology"/>
<evidence type="ECO:0000313" key="11">
    <source>
        <dbReference type="Proteomes" id="UP000535937"/>
    </source>
</evidence>
<evidence type="ECO:0000256" key="2">
    <source>
        <dbReference type="ARBA" id="ARBA00012994"/>
    </source>
</evidence>
<dbReference type="Pfam" id="PF00221">
    <property type="entry name" value="Lyase_aromatic"/>
    <property type="match status" value="1"/>
</dbReference>
<comment type="subcellular location">
    <subcellularLocation>
        <location evidence="6 9">Cytoplasm</location>
    </subcellularLocation>
</comment>
<comment type="similarity">
    <text evidence="6 7">Belongs to the PAL/histidase family.</text>
</comment>
<dbReference type="PROSITE" id="PS00488">
    <property type="entry name" value="PAL_HISTIDASE"/>
    <property type="match status" value="1"/>
</dbReference>
<evidence type="ECO:0000256" key="8">
    <source>
        <dbReference type="RuleBase" id="RU004479"/>
    </source>
</evidence>
<gene>
    <name evidence="6" type="primary">hutH</name>
    <name evidence="10" type="ORF">FHS09_001471</name>
</gene>
<dbReference type="InterPro" id="IPR008948">
    <property type="entry name" value="L-Aspartase-like"/>
</dbReference>
<dbReference type="AlphaFoldDB" id="A0A7W4WBJ0"/>
<keyword evidence="3 6" id="KW-0369">Histidine metabolism</keyword>
<dbReference type="FunFam" id="1.10.275.10:FF:000005">
    <property type="entry name" value="Histidine ammonia-lyase"/>
    <property type="match status" value="1"/>
</dbReference>
<dbReference type="EC" id="4.3.1.3" evidence="2 6"/>
<dbReference type="InterPro" id="IPR005921">
    <property type="entry name" value="HutH"/>
</dbReference>
<dbReference type="GO" id="GO:0004397">
    <property type="term" value="F:histidine ammonia-lyase activity"/>
    <property type="evidence" value="ECO:0007669"/>
    <property type="project" value="UniProtKB-UniRule"/>
</dbReference>
<dbReference type="NCBIfam" id="TIGR01225">
    <property type="entry name" value="hutH"/>
    <property type="match status" value="1"/>
</dbReference>
<protein>
    <recommendedName>
        <fullName evidence="2 6">Histidine ammonia-lyase</fullName>
        <shortName evidence="6">Histidase</shortName>
        <ecNumber evidence="2 6">4.3.1.3</ecNumber>
    </recommendedName>
</protein>
<evidence type="ECO:0000256" key="9">
    <source>
        <dbReference type="RuleBase" id="RU004480"/>
    </source>
</evidence>
<keyword evidence="4 6" id="KW-0456">Lyase</keyword>
<dbReference type="Gene3D" id="1.10.275.10">
    <property type="entry name" value="Fumarase/aspartase (N-terminal domain)"/>
    <property type="match status" value="1"/>
</dbReference>
<dbReference type="GO" id="GO:0005737">
    <property type="term" value="C:cytoplasm"/>
    <property type="evidence" value="ECO:0007669"/>
    <property type="project" value="UniProtKB-SubCell"/>
</dbReference>
<evidence type="ECO:0000256" key="6">
    <source>
        <dbReference type="HAMAP-Rule" id="MF_00229"/>
    </source>
</evidence>
<name>A0A7W4WBJ0_9GAMM</name>
<reference evidence="10 11" key="1">
    <citation type="submission" date="2020-08" db="EMBL/GenBank/DDBJ databases">
        <title>Genomic Encyclopedia of Type Strains, Phase III (KMG-III): the genomes of soil and plant-associated and newly described type strains.</title>
        <authorList>
            <person name="Whitman W."/>
        </authorList>
    </citation>
    <scope>NUCLEOTIDE SEQUENCE [LARGE SCALE GENOMIC DNA]</scope>
    <source>
        <strain evidence="10 11">CECT 8799</strain>
    </source>
</reference>
<keyword evidence="11" id="KW-1185">Reference proteome</keyword>
<dbReference type="UniPathway" id="UPA00379">
    <property type="reaction ID" value="UER00549"/>
</dbReference>
<evidence type="ECO:0000256" key="5">
    <source>
        <dbReference type="ARBA" id="ARBA00049269"/>
    </source>
</evidence>
<dbReference type="Proteomes" id="UP000535937">
    <property type="component" value="Unassembled WGS sequence"/>
</dbReference>
<feature type="modified residue" description="2,3-didehydroalanine (Ser)" evidence="6">
    <location>
        <position position="144"/>
    </location>
</feature>
<evidence type="ECO:0000256" key="4">
    <source>
        <dbReference type="ARBA" id="ARBA00023239"/>
    </source>
</evidence>
<dbReference type="Gene3D" id="1.20.200.10">
    <property type="entry name" value="Fumarase/aspartase (Central domain)"/>
    <property type="match status" value="1"/>
</dbReference>
<comment type="catalytic activity">
    <reaction evidence="5 6 8">
        <text>L-histidine = trans-urocanate + NH4(+)</text>
        <dbReference type="Rhea" id="RHEA:21232"/>
        <dbReference type="ChEBI" id="CHEBI:17771"/>
        <dbReference type="ChEBI" id="CHEBI:28938"/>
        <dbReference type="ChEBI" id="CHEBI:57595"/>
        <dbReference type="EC" id="4.3.1.3"/>
    </reaction>
</comment>
<accession>A0A7W4WBJ0</accession>
<dbReference type="InterPro" id="IPR022313">
    <property type="entry name" value="Phe/His_NH3-lyase_AS"/>
</dbReference>
<dbReference type="EMBL" id="JACHWZ010000005">
    <property type="protein sequence ID" value="MBB3060652.1"/>
    <property type="molecule type" value="Genomic_DNA"/>
</dbReference>
<dbReference type="GO" id="GO:0019557">
    <property type="term" value="P:L-histidine catabolic process to glutamate and formate"/>
    <property type="evidence" value="ECO:0007669"/>
    <property type="project" value="UniProtKB-UniPathway"/>
</dbReference>
<dbReference type="SUPFAM" id="SSF48557">
    <property type="entry name" value="L-aspartase-like"/>
    <property type="match status" value="1"/>
</dbReference>
<sequence length="515" mass="54599">MYQLEINPGQLSLAQLRRVAREPVKLSLNKAAYPAIAASEKTVAQVLSEGRTVYGINTGFGLLANTRIEQKDLETLQRAIVLSHAAGTGNFMDEATVRLLMVLKINSLARGFSGVRAELIEALIKLVNASVFPAIPEKGSVGASGDLAPLAHMSVVLLGEGEVFVDGERKPAKEGLKVAGLEPLTLAPKEGLALLNGTQASAAFALLGLFAAEDLFAGGIVTGSLALEAAKGSRRPFDDRIHAARGQRAQRQVAAAYRELLGDSSEISESHRGCEKVQDPYSLRCQPQVMGACLQQIRFAAEVLLAEANGVSDNPLVFTDEENPGNSDIISGGNFHAEPVAMVADNLALALAEIGALSERRTALLIDTNLSGLPPFLVDNGGVNSGFMIAQVTAAALASENKSLAHPASVDSLPTSANQEDHVSMATFAGRRLREMADNTCGILAVELLAACQGLDFRAPLKTSAKLEAAKTKLRERVSFYDRDRYFAPDIAEAKALLASAIYRDFVDAELLPSS</sequence>
<comment type="pathway">
    <text evidence="1 6 8">Amino-acid degradation; L-histidine degradation into L-glutamate; N-formimidoyl-L-glutamate from L-histidine: step 1/3.</text>
</comment>
<dbReference type="RefSeq" id="WP_183458205.1">
    <property type="nucleotide sequence ID" value="NZ_JACHWZ010000005.1"/>
</dbReference>
<dbReference type="HAMAP" id="MF_00229">
    <property type="entry name" value="His_ammonia_lyase"/>
    <property type="match status" value="1"/>
</dbReference>
<keyword evidence="6" id="KW-0963">Cytoplasm</keyword>
<evidence type="ECO:0000256" key="1">
    <source>
        <dbReference type="ARBA" id="ARBA00005113"/>
    </source>
</evidence>
<evidence type="ECO:0000256" key="7">
    <source>
        <dbReference type="RuleBase" id="RU003954"/>
    </source>
</evidence>
<evidence type="ECO:0000256" key="3">
    <source>
        <dbReference type="ARBA" id="ARBA00022808"/>
    </source>
</evidence>
<dbReference type="FunFam" id="1.20.200.10:FF:000003">
    <property type="entry name" value="Histidine ammonia-lyase"/>
    <property type="match status" value="1"/>
</dbReference>
<evidence type="ECO:0000313" key="10">
    <source>
        <dbReference type="EMBL" id="MBB3060652.1"/>
    </source>
</evidence>
<dbReference type="NCBIfam" id="NF006871">
    <property type="entry name" value="PRK09367.1"/>
    <property type="match status" value="1"/>
</dbReference>
<organism evidence="10 11">
    <name type="scientific">Microbulbifer rhizosphaerae</name>
    <dbReference type="NCBI Taxonomy" id="1562603"/>
    <lineage>
        <taxon>Bacteria</taxon>
        <taxon>Pseudomonadati</taxon>
        <taxon>Pseudomonadota</taxon>
        <taxon>Gammaproteobacteria</taxon>
        <taxon>Cellvibrionales</taxon>
        <taxon>Microbulbiferaceae</taxon>
        <taxon>Microbulbifer</taxon>
    </lineage>
</organism>
<dbReference type="InterPro" id="IPR024083">
    <property type="entry name" value="Fumarase/histidase_N"/>
</dbReference>
<dbReference type="GO" id="GO:0019556">
    <property type="term" value="P:L-histidine catabolic process to glutamate and formamide"/>
    <property type="evidence" value="ECO:0007669"/>
    <property type="project" value="UniProtKB-UniPathway"/>
</dbReference>
<comment type="PTM">
    <text evidence="6">Contains an active site 4-methylidene-imidazol-5-one (MIO), which is formed autocatalytically by cyclization and dehydration of residues Ala-Ser-Gly.</text>
</comment>